<feature type="transmembrane region" description="Helical" evidence="15">
    <location>
        <begin position="216"/>
        <end position="238"/>
    </location>
</feature>
<sequence length="587" mass="67942">MVFYNTVGTFLILLSVFSGALCLIKCWQRQRHIKKLVSKIPGPKAYPLLGNILDVLAWTPEETVQKYKRIAQTYSSTFQFWIGPQLAIVVCDPCDLEILMNSRKCLGRDRIQNIIDKYPLGDGLIAIGGEQWRIHRKFVLQSFTYNNFESFVKVFDKNSKILVDCLKVIPNTNNSIHILDYLNKFTFDSICENMMGVKSNSQKKKHEEYIESLTTYLYIFTNMAMKPWLLIPILFRLTSKHKKMTKARVFMNMFCDEIVSKKTKDYREQSKAIKKEEQLESFTKINRPTLLESMIQLIENNECSFSKKEITGEINFMLWAGMDTTSTSLSFTMMLLGFHQDVQRNVHEELDAVFGDDVERSVSMEDLNNLKYIEQVIKESLRLYPVVPLIPRTSTEDIEITNYTIPKGCDVIFNIYSLHRNPKIYPNPDEFDPENFSPERSKGRHPYSFLPFSGGLRKCVGYKYAMFQMKVVLATVLRHFTIHPACDRKEIERWDLNFVMKLRGLLYLSYGPPFLLVEHPEPLGHSCADQHEEQVNEVPTDGGLEAREKGQHSFPVGEPRQLEDVRVVSETQPPEHPLASIISLHRG</sequence>
<dbReference type="InterPro" id="IPR036396">
    <property type="entry name" value="Cyt_P450_sf"/>
</dbReference>
<comment type="subcellular location">
    <subcellularLocation>
        <location evidence="3">Endoplasmic reticulum membrane</location>
        <topology evidence="3">Peripheral membrane protein</topology>
    </subcellularLocation>
    <subcellularLocation>
        <location evidence="2">Microsome membrane</location>
        <topology evidence="2">Peripheral membrane protein</topology>
    </subcellularLocation>
</comment>
<evidence type="ECO:0000256" key="4">
    <source>
        <dbReference type="ARBA" id="ARBA00010617"/>
    </source>
</evidence>
<evidence type="ECO:0000256" key="1">
    <source>
        <dbReference type="ARBA" id="ARBA00001971"/>
    </source>
</evidence>
<name>A0A7R9H275_TIMCR</name>
<evidence type="ECO:0000256" key="13">
    <source>
        <dbReference type="PIRSR" id="PIRSR602401-1"/>
    </source>
</evidence>
<keyword evidence="9 14" id="KW-0560">Oxidoreductase</keyword>
<keyword evidence="12 15" id="KW-0472">Membrane</keyword>
<dbReference type="InterPro" id="IPR017972">
    <property type="entry name" value="Cyt_P450_CS"/>
</dbReference>
<reference evidence="16" key="1">
    <citation type="submission" date="2020-11" db="EMBL/GenBank/DDBJ databases">
        <authorList>
            <person name="Tran Van P."/>
        </authorList>
    </citation>
    <scope>NUCLEOTIDE SEQUENCE</scope>
</reference>
<evidence type="ECO:0000313" key="16">
    <source>
        <dbReference type="EMBL" id="CAD7406151.1"/>
    </source>
</evidence>
<evidence type="ECO:0000256" key="5">
    <source>
        <dbReference type="ARBA" id="ARBA00022617"/>
    </source>
</evidence>
<evidence type="ECO:0000256" key="15">
    <source>
        <dbReference type="SAM" id="Phobius"/>
    </source>
</evidence>
<dbReference type="GO" id="GO:0005789">
    <property type="term" value="C:endoplasmic reticulum membrane"/>
    <property type="evidence" value="ECO:0007669"/>
    <property type="project" value="UniProtKB-SubCell"/>
</dbReference>
<evidence type="ECO:0000256" key="10">
    <source>
        <dbReference type="ARBA" id="ARBA00023004"/>
    </source>
</evidence>
<comment type="cofactor">
    <cofactor evidence="1 13">
        <name>heme</name>
        <dbReference type="ChEBI" id="CHEBI:30413"/>
    </cofactor>
</comment>
<dbReference type="Pfam" id="PF00067">
    <property type="entry name" value="p450"/>
    <property type="match status" value="1"/>
</dbReference>
<gene>
    <name evidence="16" type="ORF">TCEB3V08_LOCUS8356</name>
</gene>
<dbReference type="Gene3D" id="1.10.630.10">
    <property type="entry name" value="Cytochrome P450"/>
    <property type="match status" value="1"/>
</dbReference>
<dbReference type="PRINTS" id="PR00463">
    <property type="entry name" value="EP450I"/>
</dbReference>
<dbReference type="PRINTS" id="PR00385">
    <property type="entry name" value="P450"/>
</dbReference>
<dbReference type="PANTHER" id="PTHR24291:SF189">
    <property type="entry name" value="CYTOCHROME P450 4C3-RELATED"/>
    <property type="match status" value="1"/>
</dbReference>
<keyword evidence="15" id="KW-0812">Transmembrane</keyword>
<keyword evidence="7" id="KW-0256">Endoplasmic reticulum</keyword>
<protein>
    <recommendedName>
        <fullName evidence="17">Cytochrome P450</fullName>
    </recommendedName>
</protein>
<dbReference type="CDD" id="cd20628">
    <property type="entry name" value="CYP4"/>
    <property type="match status" value="1"/>
</dbReference>
<dbReference type="GO" id="GO:0004497">
    <property type="term" value="F:monooxygenase activity"/>
    <property type="evidence" value="ECO:0007669"/>
    <property type="project" value="UniProtKB-KW"/>
</dbReference>
<dbReference type="SUPFAM" id="SSF48264">
    <property type="entry name" value="Cytochrome P450"/>
    <property type="match status" value="1"/>
</dbReference>
<evidence type="ECO:0000256" key="14">
    <source>
        <dbReference type="RuleBase" id="RU000461"/>
    </source>
</evidence>
<dbReference type="InterPro" id="IPR002401">
    <property type="entry name" value="Cyt_P450_E_grp-I"/>
</dbReference>
<keyword evidence="11 14" id="KW-0503">Monooxygenase</keyword>
<evidence type="ECO:0000256" key="7">
    <source>
        <dbReference type="ARBA" id="ARBA00022824"/>
    </source>
</evidence>
<dbReference type="InterPro" id="IPR050196">
    <property type="entry name" value="Cytochrome_P450_Monoox"/>
</dbReference>
<dbReference type="PROSITE" id="PS00086">
    <property type="entry name" value="CYTOCHROME_P450"/>
    <property type="match status" value="1"/>
</dbReference>
<organism evidence="16">
    <name type="scientific">Timema cristinae</name>
    <name type="common">Walking stick</name>
    <dbReference type="NCBI Taxonomy" id="61476"/>
    <lineage>
        <taxon>Eukaryota</taxon>
        <taxon>Metazoa</taxon>
        <taxon>Ecdysozoa</taxon>
        <taxon>Arthropoda</taxon>
        <taxon>Hexapoda</taxon>
        <taxon>Insecta</taxon>
        <taxon>Pterygota</taxon>
        <taxon>Neoptera</taxon>
        <taxon>Polyneoptera</taxon>
        <taxon>Phasmatodea</taxon>
        <taxon>Timematodea</taxon>
        <taxon>Timematoidea</taxon>
        <taxon>Timematidae</taxon>
        <taxon>Timema</taxon>
    </lineage>
</organism>
<keyword evidence="5 13" id="KW-0349">Heme</keyword>
<evidence type="ECO:0000256" key="2">
    <source>
        <dbReference type="ARBA" id="ARBA00004174"/>
    </source>
</evidence>
<evidence type="ECO:0008006" key="17">
    <source>
        <dbReference type="Google" id="ProtNLM"/>
    </source>
</evidence>
<dbReference type="InterPro" id="IPR001128">
    <property type="entry name" value="Cyt_P450"/>
</dbReference>
<keyword evidence="10 13" id="KW-0408">Iron</keyword>
<dbReference type="GO" id="GO:0020037">
    <property type="term" value="F:heme binding"/>
    <property type="evidence" value="ECO:0007669"/>
    <property type="project" value="InterPro"/>
</dbReference>
<proteinExistence type="inferred from homology"/>
<accession>A0A7R9H275</accession>
<dbReference type="EMBL" id="OC319725">
    <property type="protein sequence ID" value="CAD7406151.1"/>
    <property type="molecule type" value="Genomic_DNA"/>
</dbReference>
<keyword evidence="8" id="KW-0492">Microsome</keyword>
<keyword evidence="6 13" id="KW-0479">Metal-binding</keyword>
<comment type="similarity">
    <text evidence="4 14">Belongs to the cytochrome P450 family.</text>
</comment>
<evidence type="ECO:0000256" key="9">
    <source>
        <dbReference type="ARBA" id="ARBA00023002"/>
    </source>
</evidence>
<dbReference type="PANTHER" id="PTHR24291">
    <property type="entry name" value="CYTOCHROME P450 FAMILY 4"/>
    <property type="match status" value="1"/>
</dbReference>
<feature type="binding site" description="axial binding residue" evidence="13">
    <location>
        <position position="459"/>
    </location>
    <ligand>
        <name>heme</name>
        <dbReference type="ChEBI" id="CHEBI:30413"/>
    </ligand>
    <ligandPart>
        <name>Fe</name>
        <dbReference type="ChEBI" id="CHEBI:18248"/>
    </ligandPart>
</feature>
<keyword evidence="15" id="KW-1133">Transmembrane helix</keyword>
<dbReference type="GO" id="GO:0016705">
    <property type="term" value="F:oxidoreductase activity, acting on paired donors, with incorporation or reduction of molecular oxygen"/>
    <property type="evidence" value="ECO:0007669"/>
    <property type="project" value="InterPro"/>
</dbReference>
<evidence type="ECO:0000256" key="8">
    <source>
        <dbReference type="ARBA" id="ARBA00022848"/>
    </source>
</evidence>
<dbReference type="GO" id="GO:0005506">
    <property type="term" value="F:iron ion binding"/>
    <property type="evidence" value="ECO:0007669"/>
    <property type="project" value="InterPro"/>
</dbReference>
<evidence type="ECO:0000256" key="3">
    <source>
        <dbReference type="ARBA" id="ARBA00004406"/>
    </source>
</evidence>
<evidence type="ECO:0000256" key="6">
    <source>
        <dbReference type="ARBA" id="ARBA00022723"/>
    </source>
</evidence>
<evidence type="ECO:0000256" key="12">
    <source>
        <dbReference type="ARBA" id="ARBA00023136"/>
    </source>
</evidence>
<evidence type="ECO:0000256" key="11">
    <source>
        <dbReference type="ARBA" id="ARBA00023033"/>
    </source>
</evidence>
<dbReference type="AlphaFoldDB" id="A0A7R9H275"/>